<accession>A0AAU9JQG4</accession>
<name>A0AAU9JQG4_9CILI</name>
<sequence>MAYLSIEKFRLTRSIIQGISLVKLEENDICEYCYECNEAITDDVVIQMGFKLIFQIETRTFHIKCVSPRDFKMLIPLTIPQEINDPEIMKWIDNWNFALRATQIPQIVITKTMQGPIQTNLKRPWLEVLKFLNYKEVLGAVSLVNKDLYELCWTNEIWSFYLLRDFGQLCLIGGSVRERYFQTIYMSCNICRETGHELIYRCHVRKRPICQKCMLTNQKEINWGDAKLAFSQERLNMFWFWKRGVHYQAAYLDFDVYPRAVIEEIYERLNNSGETYLADCFCDIAKSYERRNLLINMIIKNTKNIIKCLKENKQINCLAVDMIKGTRLNINKS</sequence>
<gene>
    <name evidence="1" type="ORF">BSTOLATCC_MIC45685</name>
</gene>
<evidence type="ECO:0000313" key="1">
    <source>
        <dbReference type="EMBL" id="CAG9328230.1"/>
    </source>
</evidence>
<dbReference type="Proteomes" id="UP001162131">
    <property type="component" value="Unassembled WGS sequence"/>
</dbReference>
<protein>
    <recommendedName>
        <fullName evidence="3">F-box domain-containing protein</fullName>
    </recommendedName>
</protein>
<organism evidence="1 2">
    <name type="scientific">Blepharisma stoltei</name>
    <dbReference type="NCBI Taxonomy" id="1481888"/>
    <lineage>
        <taxon>Eukaryota</taxon>
        <taxon>Sar</taxon>
        <taxon>Alveolata</taxon>
        <taxon>Ciliophora</taxon>
        <taxon>Postciliodesmatophora</taxon>
        <taxon>Heterotrichea</taxon>
        <taxon>Heterotrichida</taxon>
        <taxon>Blepharismidae</taxon>
        <taxon>Blepharisma</taxon>
    </lineage>
</organism>
<dbReference type="AlphaFoldDB" id="A0AAU9JQG4"/>
<proteinExistence type="predicted"/>
<keyword evidence="2" id="KW-1185">Reference proteome</keyword>
<dbReference type="SUPFAM" id="SSF81383">
    <property type="entry name" value="F-box domain"/>
    <property type="match status" value="1"/>
</dbReference>
<dbReference type="EMBL" id="CAJZBQ010000045">
    <property type="protein sequence ID" value="CAG9328230.1"/>
    <property type="molecule type" value="Genomic_DNA"/>
</dbReference>
<dbReference type="InterPro" id="IPR036047">
    <property type="entry name" value="F-box-like_dom_sf"/>
</dbReference>
<comment type="caution">
    <text evidence="1">The sequence shown here is derived from an EMBL/GenBank/DDBJ whole genome shotgun (WGS) entry which is preliminary data.</text>
</comment>
<evidence type="ECO:0008006" key="3">
    <source>
        <dbReference type="Google" id="ProtNLM"/>
    </source>
</evidence>
<reference evidence="1" key="1">
    <citation type="submission" date="2021-09" db="EMBL/GenBank/DDBJ databases">
        <authorList>
            <consortium name="AG Swart"/>
            <person name="Singh M."/>
            <person name="Singh A."/>
            <person name="Seah K."/>
            <person name="Emmerich C."/>
        </authorList>
    </citation>
    <scope>NUCLEOTIDE SEQUENCE</scope>
    <source>
        <strain evidence="1">ATCC30299</strain>
    </source>
</reference>
<evidence type="ECO:0000313" key="2">
    <source>
        <dbReference type="Proteomes" id="UP001162131"/>
    </source>
</evidence>